<dbReference type="Gene3D" id="3.50.50.60">
    <property type="entry name" value="FAD/NAD(P)-binding domain"/>
    <property type="match status" value="2"/>
</dbReference>
<name>A0A0R2CK74_9LACO</name>
<feature type="binding site" evidence="4">
    <location>
        <position position="299"/>
    </location>
    <ligand>
        <name>FAD</name>
        <dbReference type="ChEBI" id="CHEBI:57692"/>
    </ligand>
</feature>
<gene>
    <name evidence="8" type="ORF">FC80_GL000188</name>
</gene>
<evidence type="ECO:0000259" key="7">
    <source>
        <dbReference type="Pfam" id="PF07992"/>
    </source>
</evidence>
<dbReference type="Gene3D" id="3.30.390.30">
    <property type="match status" value="1"/>
</dbReference>
<sequence length="452" mass="49823">MKKFDVVFIGSGHANWHAAVELQRAGKKVAIVEKDLIAGTCTNYGCNAKILLDGAADLIHQANAYEGFGIKGNLQIDWKELMAYKKATINPIHLLLEQQFKAVGIEIFNGTARFLDAHSISVGENRISATDFIIGTGQKPNRLPVEGNEFLHDSRDFLDLSELPKHMTFIGAGIVSLEFAMLVKTAGAEVTVIEFAAGALRGFNQKYVDSLLQQMEKMGIKIHFNEAVQKIQQNETNGLSVVTASGLEVKTNYIVDATGRIPNIDELDLKAAGVEFNRGGIIVDNHLQTNISHIYASGDVIDKKIPRLTPTATFESNYLAKLLLGETSEAIEYPAIASVVFTLPRIAQVGISELEIKEKEDQYLIKTIPYGSRLRFQTKNEPEAEATLIFDQDSYLVGASVYGDEAPELINFLAIIIGQKLTQSELNKQIFAFPSQTIGLLSMLTPYLRKFK</sequence>
<evidence type="ECO:0000313" key="8">
    <source>
        <dbReference type="EMBL" id="KRM92008.1"/>
    </source>
</evidence>
<dbReference type="PRINTS" id="PR00411">
    <property type="entry name" value="PNDRDTASEI"/>
</dbReference>
<feature type="binding site" evidence="4">
    <location>
        <position position="194"/>
    </location>
    <ligand>
        <name>NAD(+)</name>
        <dbReference type="ChEBI" id="CHEBI:57540"/>
    </ligand>
</feature>
<evidence type="ECO:0000313" key="9">
    <source>
        <dbReference type="Proteomes" id="UP000051131"/>
    </source>
</evidence>
<dbReference type="PATRIC" id="fig|1423729.3.peg.189"/>
<dbReference type="PANTHER" id="PTHR43014:SF5">
    <property type="entry name" value="GLUTATHIONE REDUCTASE (NADPH)"/>
    <property type="match status" value="1"/>
</dbReference>
<dbReference type="InterPro" id="IPR001100">
    <property type="entry name" value="Pyr_nuc-diS_OxRdtase"/>
</dbReference>
<feature type="disulfide bond" description="Redox-active" evidence="5">
    <location>
        <begin position="41"/>
        <end position="46"/>
    </location>
</feature>
<evidence type="ECO:0000256" key="2">
    <source>
        <dbReference type="ARBA" id="ARBA00022630"/>
    </source>
</evidence>
<organism evidence="8 9">
    <name type="scientific">Liquorilactobacillus cacaonum DSM 21116</name>
    <dbReference type="NCBI Taxonomy" id="1423729"/>
    <lineage>
        <taxon>Bacteria</taxon>
        <taxon>Bacillati</taxon>
        <taxon>Bacillota</taxon>
        <taxon>Bacilli</taxon>
        <taxon>Lactobacillales</taxon>
        <taxon>Lactobacillaceae</taxon>
        <taxon>Liquorilactobacillus</taxon>
    </lineage>
</organism>
<reference evidence="8 9" key="1">
    <citation type="journal article" date="2015" name="Genome Announc.">
        <title>Expanding the biotechnology potential of lactobacilli through comparative genomics of 213 strains and associated genera.</title>
        <authorList>
            <person name="Sun Z."/>
            <person name="Harris H.M."/>
            <person name="McCann A."/>
            <person name="Guo C."/>
            <person name="Argimon S."/>
            <person name="Zhang W."/>
            <person name="Yang X."/>
            <person name="Jeffery I.B."/>
            <person name="Cooney J.C."/>
            <person name="Kagawa T.F."/>
            <person name="Liu W."/>
            <person name="Song Y."/>
            <person name="Salvetti E."/>
            <person name="Wrobel A."/>
            <person name="Rasinkangas P."/>
            <person name="Parkhill J."/>
            <person name="Rea M.C."/>
            <person name="O'Sullivan O."/>
            <person name="Ritari J."/>
            <person name="Douillard F.P."/>
            <person name="Paul Ross R."/>
            <person name="Yang R."/>
            <person name="Briner A.E."/>
            <person name="Felis G.E."/>
            <person name="de Vos W.M."/>
            <person name="Barrangou R."/>
            <person name="Klaenhammer T.R."/>
            <person name="Caufield P.W."/>
            <person name="Cui Y."/>
            <person name="Zhang H."/>
            <person name="O'Toole P.W."/>
        </authorList>
    </citation>
    <scope>NUCLEOTIDE SEQUENCE [LARGE SCALE GENOMIC DNA]</scope>
    <source>
        <strain evidence="8 9">DSM 21116</strain>
    </source>
</reference>
<dbReference type="AlphaFoldDB" id="A0A0R2CK74"/>
<keyword evidence="4" id="KW-0547">Nucleotide-binding</keyword>
<protein>
    <recommendedName>
        <fullName evidence="10">Glutathione reductase</fullName>
    </recommendedName>
</protein>
<evidence type="ECO:0000256" key="5">
    <source>
        <dbReference type="PIRSR" id="PIRSR000350-4"/>
    </source>
</evidence>
<keyword evidence="3 4" id="KW-0274">FAD</keyword>
<dbReference type="GO" id="GO:0016491">
    <property type="term" value="F:oxidoreductase activity"/>
    <property type="evidence" value="ECO:0007669"/>
    <property type="project" value="InterPro"/>
</dbReference>
<feature type="domain" description="Pyridine nucleotide-disulphide oxidoreductase dimerisation" evidence="6">
    <location>
        <begin position="336"/>
        <end position="436"/>
    </location>
</feature>
<evidence type="ECO:0008006" key="10">
    <source>
        <dbReference type="Google" id="ProtNLM"/>
    </source>
</evidence>
<comment type="caution">
    <text evidence="8">The sequence shown here is derived from an EMBL/GenBank/DDBJ whole genome shotgun (WGS) entry which is preliminary data.</text>
</comment>
<keyword evidence="4" id="KW-0520">NAD</keyword>
<evidence type="ECO:0000256" key="3">
    <source>
        <dbReference type="ARBA" id="ARBA00022827"/>
    </source>
</evidence>
<dbReference type="InterPro" id="IPR036188">
    <property type="entry name" value="FAD/NAD-bd_sf"/>
</dbReference>
<dbReference type="InterPro" id="IPR023753">
    <property type="entry name" value="FAD/NAD-binding_dom"/>
</dbReference>
<dbReference type="OrthoDB" id="9800167at2"/>
<dbReference type="RefSeq" id="WP_057828482.1">
    <property type="nucleotide sequence ID" value="NZ_AYZE01000008.1"/>
</dbReference>
<dbReference type="PANTHER" id="PTHR43014">
    <property type="entry name" value="MERCURIC REDUCTASE"/>
    <property type="match status" value="1"/>
</dbReference>
<dbReference type="InterPro" id="IPR016156">
    <property type="entry name" value="FAD/NAD-linked_Rdtase_dimer_sf"/>
</dbReference>
<feature type="binding site" evidence="4">
    <location>
        <begin position="171"/>
        <end position="178"/>
    </location>
    <ligand>
        <name>NAD(+)</name>
        <dbReference type="ChEBI" id="CHEBI:57540"/>
    </ligand>
</feature>
<dbReference type="SUPFAM" id="SSF55424">
    <property type="entry name" value="FAD/NAD-linked reductases, dimerisation (C-terminal) domain"/>
    <property type="match status" value="1"/>
</dbReference>
<dbReference type="GO" id="GO:0000166">
    <property type="term" value="F:nucleotide binding"/>
    <property type="evidence" value="ECO:0007669"/>
    <property type="project" value="UniProtKB-KW"/>
</dbReference>
<dbReference type="InterPro" id="IPR004099">
    <property type="entry name" value="Pyr_nucl-diS_OxRdtase_dimer"/>
</dbReference>
<dbReference type="STRING" id="1423729.FC80_GL000188"/>
<proteinExistence type="inferred from homology"/>
<evidence type="ECO:0000256" key="1">
    <source>
        <dbReference type="ARBA" id="ARBA00007532"/>
    </source>
</evidence>
<feature type="binding site" evidence="4">
    <location>
        <position position="259"/>
    </location>
    <ligand>
        <name>NAD(+)</name>
        <dbReference type="ChEBI" id="CHEBI:57540"/>
    </ligand>
</feature>
<keyword evidence="2" id="KW-0285">Flavoprotein</keyword>
<dbReference type="Proteomes" id="UP000051131">
    <property type="component" value="Unassembled WGS sequence"/>
</dbReference>
<keyword evidence="9" id="KW-1185">Reference proteome</keyword>
<dbReference type="Pfam" id="PF02852">
    <property type="entry name" value="Pyr_redox_dim"/>
    <property type="match status" value="1"/>
</dbReference>
<comment type="similarity">
    <text evidence="1">Belongs to the class-I pyridine nucleotide-disulfide oxidoreductase family.</text>
</comment>
<dbReference type="Pfam" id="PF07992">
    <property type="entry name" value="Pyr_redox_2"/>
    <property type="match status" value="1"/>
</dbReference>
<accession>A0A0R2CK74</accession>
<evidence type="ECO:0000259" key="6">
    <source>
        <dbReference type="Pfam" id="PF02852"/>
    </source>
</evidence>
<comment type="cofactor">
    <cofactor evidence="4">
        <name>FAD</name>
        <dbReference type="ChEBI" id="CHEBI:57692"/>
    </cofactor>
    <text evidence="4">Binds 1 FAD per subunit.</text>
</comment>
<feature type="domain" description="FAD/NAD(P)-binding" evidence="7">
    <location>
        <begin position="4"/>
        <end position="313"/>
    </location>
</feature>
<evidence type="ECO:0000256" key="4">
    <source>
        <dbReference type="PIRSR" id="PIRSR000350-3"/>
    </source>
</evidence>
<dbReference type="EMBL" id="AYZE01000008">
    <property type="protein sequence ID" value="KRM92008.1"/>
    <property type="molecule type" value="Genomic_DNA"/>
</dbReference>
<dbReference type="PRINTS" id="PR00368">
    <property type="entry name" value="FADPNR"/>
</dbReference>
<dbReference type="PIRSF" id="PIRSF000350">
    <property type="entry name" value="Mercury_reductase_MerA"/>
    <property type="match status" value="1"/>
</dbReference>
<dbReference type="SUPFAM" id="SSF51905">
    <property type="entry name" value="FAD/NAD(P)-binding domain"/>
    <property type="match status" value="1"/>
</dbReference>